<dbReference type="PANTHER" id="PTHR37984:SF5">
    <property type="entry name" value="PROTEIN NYNRIN-LIKE"/>
    <property type="match status" value="1"/>
</dbReference>
<proteinExistence type="predicted"/>
<sequence>MTNVAFRLGKVRALADVVVLDVNTYDVLFALCALVALRANLDFERRSVILRNIGGKSYVIPIILALRTSVKVYSDTFYGHAQHIEWTLGALRDAGFKIALEKSEFFLPEISFLGYVVTRGGLRPDSRKVAAVKEAPVPISLTQVRAFLGLASYLRPGCRRLLTQELTVPIAQLADGLDVSIVSHVDPRLVPHVTSRTLSPYLQWSTCVEGFPSRIPPSRLNYLDPRDIVDPAFYRPPYEDEFEEIIREELAEESSEEEEENLNEDEGEPAQ</sequence>
<dbReference type="SUPFAM" id="SSF56672">
    <property type="entry name" value="DNA/RNA polymerases"/>
    <property type="match status" value="1"/>
</dbReference>
<evidence type="ECO:0000313" key="2">
    <source>
        <dbReference type="EMBL" id="GBG90434.1"/>
    </source>
</evidence>
<evidence type="ECO:0008006" key="4">
    <source>
        <dbReference type="Google" id="ProtNLM"/>
    </source>
</evidence>
<organism evidence="2 3">
    <name type="scientific">Chara braunii</name>
    <name type="common">Braun's stonewort</name>
    <dbReference type="NCBI Taxonomy" id="69332"/>
    <lineage>
        <taxon>Eukaryota</taxon>
        <taxon>Viridiplantae</taxon>
        <taxon>Streptophyta</taxon>
        <taxon>Charophyceae</taxon>
        <taxon>Charales</taxon>
        <taxon>Characeae</taxon>
        <taxon>Chara</taxon>
    </lineage>
</organism>
<name>A0A388M765_CHABU</name>
<dbReference type="Gene3D" id="3.30.70.270">
    <property type="match status" value="1"/>
</dbReference>
<comment type="caution">
    <text evidence="2">The sequence shown here is derived from an EMBL/GenBank/DDBJ whole genome shotgun (WGS) entry which is preliminary data.</text>
</comment>
<dbReference type="InterPro" id="IPR043502">
    <property type="entry name" value="DNA/RNA_pol_sf"/>
</dbReference>
<dbReference type="PANTHER" id="PTHR37984">
    <property type="entry name" value="PROTEIN CBG26694"/>
    <property type="match status" value="1"/>
</dbReference>
<dbReference type="Proteomes" id="UP000265515">
    <property type="component" value="Unassembled WGS sequence"/>
</dbReference>
<accession>A0A388M765</accession>
<dbReference type="EMBL" id="BFEA01000810">
    <property type="protein sequence ID" value="GBG90434.1"/>
    <property type="molecule type" value="Genomic_DNA"/>
</dbReference>
<feature type="region of interest" description="Disordered" evidence="1">
    <location>
        <begin position="250"/>
        <end position="271"/>
    </location>
</feature>
<reference evidence="2 3" key="1">
    <citation type="journal article" date="2018" name="Cell">
        <title>The Chara Genome: Secondary Complexity and Implications for Plant Terrestrialization.</title>
        <authorList>
            <person name="Nishiyama T."/>
            <person name="Sakayama H."/>
            <person name="Vries J.D."/>
            <person name="Buschmann H."/>
            <person name="Saint-Marcoux D."/>
            <person name="Ullrich K.K."/>
            <person name="Haas F.B."/>
            <person name="Vanderstraeten L."/>
            <person name="Becker D."/>
            <person name="Lang D."/>
            <person name="Vosolsobe S."/>
            <person name="Rombauts S."/>
            <person name="Wilhelmsson P.K.I."/>
            <person name="Janitza P."/>
            <person name="Kern R."/>
            <person name="Heyl A."/>
            <person name="Rumpler F."/>
            <person name="Villalobos L.I.A.C."/>
            <person name="Clay J.M."/>
            <person name="Skokan R."/>
            <person name="Toyoda A."/>
            <person name="Suzuki Y."/>
            <person name="Kagoshima H."/>
            <person name="Schijlen E."/>
            <person name="Tajeshwar N."/>
            <person name="Catarino B."/>
            <person name="Hetherington A.J."/>
            <person name="Saltykova A."/>
            <person name="Bonnot C."/>
            <person name="Breuninger H."/>
            <person name="Symeonidi A."/>
            <person name="Radhakrishnan G.V."/>
            <person name="Van Nieuwerburgh F."/>
            <person name="Deforce D."/>
            <person name="Chang C."/>
            <person name="Karol K.G."/>
            <person name="Hedrich R."/>
            <person name="Ulvskov P."/>
            <person name="Glockner G."/>
            <person name="Delwiche C.F."/>
            <person name="Petrasek J."/>
            <person name="Van de Peer Y."/>
            <person name="Friml J."/>
            <person name="Beilby M."/>
            <person name="Dolan L."/>
            <person name="Kohara Y."/>
            <person name="Sugano S."/>
            <person name="Fujiyama A."/>
            <person name="Delaux P.-M."/>
            <person name="Quint M."/>
            <person name="TheiBen G."/>
            <person name="Hagemann M."/>
            <person name="Harholt J."/>
            <person name="Dunand C."/>
            <person name="Zachgo S."/>
            <person name="Langdale J."/>
            <person name="Maumus F."/>
            <person name="Straeten D.V.D."/>
            <person name="Gould S.B."/>
            <person name="Rensing S.A."/>
        </authorList>
    </citation>
    <scope>NUCLEOTIDE SEQUENCE [LARGE SCALE GENOMIC DNA]</scope>
    <source>
        <strain evidence="2 3">S276</strain>
    </source>
</reference>
<keyword evidence="3" id="KW-1185">Reference proteome</keyword>
<gene>
    <name evidence="2" type="ORF">CBR_g50681</name>
</gene>
<protein>
    <recommendedName>
        <fullName evidence="4">Reverse transcriptase domain-containing protein</fullName>
    </recommendedName>
</protein>
<dbReference type="InterPro" id="IPR050951">
    <property type="entry name" value="Retrovirus_Pol_polyprotein"/>
</dbReference>
<evidence type="ECO:0000313" key="3">
    <source>
        <dbReference type="Proteomes" id="UP000265515"/>
    </source>
</evidence>
<evidence type="ECO:0000256" key="1">
    <source>
        <dbReference type="SAM" id="MobiDB-lite"/>
    </source>
</evidence>
<dbReference type="OrthoDB" id="10047254at2759"/>
<dbReference type="InterPro" id="IPR043128">
    <property type="entry name" value="Rev_trsase/Diguanyl_cyclase"/>
</dbReference>
<dbReference type="Gramene" id="GBG90434">
    <property type="protein sequence ID" value="GBG90434"/>
    <property type="gene ID" value="CBR_g50681"/>
</dbReference>
<dbReference type="AlphaFoldDB" id="A0A388M765"/>